<feature type="active site" description="GMP-histidine intermediate" evidence="18">
    <location>
        <position position="56"/>
    </location>
</feature>
<dbReference type="CDD" id="cd00544">
    <property type="entry name" value="CobU"/>
    <property type="match status" value="1"/>
</dbReference>
<dbReference type="NCBIfam" id="NF004469">
    <property type="entry name" value="PRK05800.1"/>
    <property type="match status" value="1"/>
</dbReference>
<evidence type="ECO:0000256" key="4">
    <source>
        <dbReference type="ARBA" id="ARBA00003889"/>
    </source>
</evidence>
<evidence type="ECO:0000256" key="12">
    <source>
        <dbReference type="ARBA" id="ARBA00022741"/>
    </source>
</evidence>
<sequence>MTKNEAQGEIILVTGGTRSGKSQFAEALVAGLGKPVVYIATALVKDPEMEMRVKIHRARRPASWLNVEEPFNVADAVRREGKPGNVILLDCLTFLLVNLMFRQELPEHEEEFKAEEERMLRQISEIVAAARETGTTLVVVSNESGLGLIPADRLSRKYQEIVGRANQIMAGAADRVYLVIAGIPVEIKEMGKKILNEIGRVD</sequence>
<evidence type="ECO:0000256" key="18">
    <source>
        <dbReference type="PIRSR" id="PIRSR006135-1"/>
    </source>
</evidence>
<comment type="catalytic activity">
    <reaction evidence="1">
        <text>adenosylcob(III)inamide + ATP = adenosylcob(III)inamide phosphate + ADP + H(+)</text>
        <dbReference type="Rhea" id="RHEA:15769"/>
        <dbReference type="ChEBI" id="CHEBI:2480"/>
        <dbReference type="ChEBI" id="CHEBI:15378"/>
        <dbReference type="ChEBI" id="CHEBI:30616"/>
        <dbReference type="ChEBI" id="CHEBI:58502"/>
        <dbReference type="ChEBI" id="CHEBI:456216"/>
        <dbReference type="EC" id="2.7.1.156"/>
    </reaction>
</comment>
<evidence type="ECO:0000256" key="7">
    <source>
        <dbReference type="ARBA" id="ARBA00007490"/>
    </source>
</evidence>
<feature type="binding site" evidence="19">
    <location>
        <begin position="57"/>
        <end position="60"/>
    </location>
    <ligand>
        <name>GTP</name>
        <dbReference type="ChEBI" id="CHEBI:37565"/>
    </ligand>
</feature>
<comment type="catalytic activity">
    <reaction evidence="2">
        <text>adenosylcob(III)inamide phosphate + GTP + H(+) = adenosylcob(III)inamide-GDP + diphosphate</text>
        <dbReference type="Rhea" id="RHEA:22712"/>
        <dbReference type="ChEBI" id="CHEBI:15378"/>
        <dbReference type="ChEBI" id="CHEBI:33019"/>
        <dbReference type="ChEBI" id="CHEBI:37565"/>
        <dbReference type="ChEBI" id="CHEBI:58502"/>
        <dbReference type="ChEBI" id="CHEBI:60487"/>
        <dbReference type="EC" id="2.7.7.62"/>
    </reaction>
</comment>
<dbReference type="Proteomes" id="UP000037175">
    <property type="component" value="Unassembled WGS sequence"/>
</dbReference>
<evidence type="ECO:0000256" key="3">
    <source>
        <dbReference type="ARBA" id="ARBA00001522"/>
    </source>
</evidence>
<keyword evidence="22" id="KW-1185">Reference proteome</keyword>
<organism evidence="21 22">
    <name type="scientific">Thermincola ferriacetica</name>
    <dbReference type="NCBI Taxonomy" id="281456"/>
    <lineage>
        <taxon>Bacteria</taxon>
        <taxon>Bacillati</taxon>
        <taxon>Bacillota</taxon>
        <taxon>Clostridia</taxon>
        <taxon>Eubacteriales</taxon>
        <taxon>Thermincolaceae</taxon>
        <taxon>Thermincola</taxon>
    </lineage>
</organism>
<evidence type="ECO:0000256" key="13">
    <source>
        <dbReference type="ARBA" id="ARBA00022777"/>
    </source>
</evidence>
<dbReference type="RefSeq" id="WP_052216534.1">
    <property type="nucleotide sequence ID" value="NZ_LGTE01000001.1"/>
</dbReference>
<keyword evidence="15 19" id="KW-0342">GTP-binding</keyword>
<dbReference type="SUPFAM" id="SSF52540">
    <property type="entry name" value="P-loop containing nucleoside triphosphate hydrolases"/>
    <property type="match status" value="1"/>
</dbReference>
<dbReference type="Gene3D" id="3.40.50.300">
    <property type="entry name" value="P-loop containing nucleotide triphosphate hydrolases"/>
    <property type="match status" value="1"/>
</dbReference>
<comment type="caution">
    <text evidence="21">The sequence shown here is derived from an EMBL/GenBank/DDBJ whole genome shotgun (WGS) entry which is preliminary data.</text>
</comment>
<evidence type="ECO:0000256" key="6">
    <source>
        <dbReference type="ARBA" id="ARBA00005159"/>
    </source>
</evidence>
<dbReference type="PANTHER" id="PTHR34848:SF1">
    <property type="entry name" value="BIFUNCTIONAL ADENOSYLCOBALAMIN BIOSYNTHESIS PROTEIN COBU"/>
    <property type="match status" value="1"/>
</dbReference>
<comment type="similarity">
    <text evidence="7">Belongs to the CobU/CobP family.</text>
</comment>
<dbReference type="InterPro" id="IPR003593">
    <property type="entry name" value="AAA+_ATPase"/>
</dbReference>
<evidence type="ECO:0000256" key="9">
    <source>
        <dbReference type="ARBA" id="ARBA00012523"/>
    </source>
</evidence>
<evidence type="ECO:0000256" key="2">
    <source>
        <dbReference type="ARBA" id="ARBA00000711"/>
    </source>
</evidence>
<keyword evidence="10" id="KW-0169">Cobalamin biosynthesis</keyword>
<gene>
    <name evidence="21" type="ORF">Tfer_0263</name>
</gene>
<proteinExistence type="inferred from homology"/>
<dbReference type="EC" id="2.7.1.156" evidence="8"/>
<reference evidence="22" key="1">
    <citation type="submission" date="2015-07" db="EMBL/GenBank/DDBJ databases">
        <title>Complete Genome of Thermincola ferriacetica strain Z-0001T.</title>
        <authorList>
            <person name="Lusk B."/>
            <person name="Badalamenti J.P."/>
            <person name="Parameswaran P."/>
            <person name="Bond D.R."/>
            <person name="Torres C.I."/>
        </authorList>
    </citation>
    <scope>NUCLEOTIDE SEQUENCE [LARGE SCALE GENOMIC DNA]</scope>
    <source>
        <strain evidence="22">Z-0001</strain>
    </source>
</reference>
<dbReference type="EC" id="2.7.7.62" evidence="9"/>
<evidence type="ECO:0000256" key="11">
    <source>
        <dbReference type="ARBA" id="ARBA00022679"/>
    </source>
</evidence>
<feature type="binding site" evidence="19">
    <location>
        <begin position="15"/>
        <end position="22"/>
    </location>
    <ligand>
        <name>GTP</name>
        <dbReference type="ChEBI" id="CHEBI:37565"/>
    </ligand>
</feature>
<evidence type="ECO:0000256" key="14">
    <source>
        <dbReference type="ARBA" id="ARBA00022840"/>
    </source>
</evidence>
<dbReference type="GO" id="GO:0009236">
    <property type="term" value="P:cobalamin biosynthetic process"/>
    <property type="evidence" value="ECO:0007669"/>
    <property type="project" value="UniProtKB-UniPathway"/>
</dbReference>
<evidence type="ECO:0000256" key="10">
    <source>
        <dbReference type="ARBA" id="ARBA00022573"/>
    </source>
</evidence>
<dbReference type="GO" id="GO:0005524">
    <property type="term" value="F:ATP binding"/>
    <property type="evidence" value="ECO:0007669"/>
    <property type="project" value="UniProtKB-KW"/>
</dbReference>
<comment type="pathway">
    <text evidence="5">Cofactor biosynthesis; adenosylcobalamin biosynthesis; adenosylcobalamin from cob(II)yrinate a,c-diamide: step 6/7.</text>
</comment>
<dbReference type="PATRIC" id="fig|281456.6.peg.278"/>
<dbReference type="GO" id="GO:0005525">
    <property type="term" value="F:GTP binding"/>
    <property type="evidence" value="ECO:0007669"/>
    <property type="project" value="UniProtKB-KW"/>
</dbReference>
<dbReference type="GO" id="GO:0043752">
    <property type="term" value="F:adenosylcobinamide kinase activity"/>
    <property type="evidence" value="ECO:0007669"/>
    <property type="project" value="UniProtKB-EC"/>
</dbReference>
<evidence type="ECO:0000256" key="17">
    <source>
        <dbReference type="ARBA" id="ARBA00030571"/>
    </source>
</evidence>
<dbReference type="UniPathway" id="UPA00148">
    <property type="reaction ID" value="UER00236"/>
</dbReference>
<dbReference type="SMART" id="SM00382">
    <property type="entry name" value="AAA"/>
    <property type="match status" value="1"/>
</dbReference>
<keyword evidence="14" id="KW-0067">ATP-binding</keyword>
<feature type="binding site" evidence="19">
    <location>
        <begin position="40"/>
        <end position="42"/>
    </location>
    <ligand>
        <name>GTP</name>
        <dbReference type="ChEBI" id="CHEBI:37565"/>
    </ligand>
</feature>
<evidence type="ECO:0000256" key="8">
    <source>
        <dbReference type="ARBA" id="ARBA00012016"/>
    </source>
</evidence>
<evidence type="ECO:0000259" key="20">
    <source>
        <dbReference type="SMART" id="SM00382"/>
    </source>
</evidence>
<dbReference type="GO" id="GO:0008820">
    <property type="term" value="F:cobinamide phosphate guanylyltransferase activity"/>
    <property type="evidence" value="ECO:0007669"/>
    <property type="project" value="UniProtKB-EC"/>
</dbReference>
<keyword evidence="12 19" id="KW-0547">Nucleotide-binding</keyword>
<keyword evidence="13" id="KW-0418">Kinase</keyword>
<keyword evidence="11 21" id="KW-0808">Transferase</keyword>
<evidence type="ECO:0000256" key="16">
    <source>
        <dbReference type="ARBA" id="ARBA00029570"/>
    </source>
</evidence>
<dbReference type="PANTHER" id="PTHR34848">
    <property type="match status" value="1"/>
</dbReference>
<dbReference type="InterPro" id="IPR003203">
    <property type="entry name" value="CobU/CobP"/>
</dbReference>
<protein>
    <recommendedName>
        <fullName evidence="16">Adenosylcobinamide kinase</fullName>
        <ecNumber evidence="8">2.7.1.156</ecNumber>
        <ecNumber evidence="9">2.7.7.62</ecNumber>
    </recommendedName>
    <alternativeName>
        <fullName evidence="17">Adenosylcobinamide-phosphate guanylyltransferase</fullName>
    </alternativeName>
</protein>
<evidence type="ECO:0000313" key="21">
    <source>
        <dbReference type="EMBL" id="KNZ71184.1"/>
    </source>
</evidence>
<feature type="binding site" evidence="19">
    <location>
        <position position="90"/>
    </location>
    <ligand>
        <name>GTP</name>
        <dbReference type="ChEBI" id="CHEBI:37565"/>
    </ligand>
</feature>
<accession>A0A0L6W7W1</accession>
<evidence type="ECO:0000256" key="19">
    <source>
        <dbReference type="PIRSR" id="PIRSR006135-2"/>
    </source>
</evidence>
<dbReference type="EMBL" id="LGTE01000001">
    <property type="protein sequence ID" value="KNZ71184.1"/>
    <property type="molecule type" value="Genomic_DNA"/>
</dbReference>
<dbReference type="PIRSF" id="PIRSF006135">
    <property type="entry name" value="CobU"/>
    <property type="match status" value="1"/>
</dbReference>
<comment type="catalytic activity">
    <reaction evidence="3">
        <text>adenosylcob(III)inamide + GTP = adenosylcob(III)inamide phosphate + GDP + H(+)</text>
        <dbReference type="Rhea" id="RHEA:15765"/>
        <dbReference type="ChEBI" id="CHEBI:2480"/>
        <dbReference type="ChEBI" id="CHEBI:15378"/>
        <dbReference type="ChEBI" id="CHEBI:37565"/>
        <dbReference type="ChEBI" id="CHEBI:58189"/>
        <dbReference type="ChEBI" id="CHEBI:58502"/>
        <dbReference type="EC" id="2.7.1.156"/>
    </reaction>
</comment>
<comment type="function">
    <text evidence="4">Catalyzes ATP-dependent phosphorylation of adenosylcobinamide and addition of GMP to adenosylcobinamide phosphate.</text>
</comment>
<evidence type="ECO:0000313" key="22">
    <source>
        <dbReference type="Proteomes" id="UP000037175"/>
    </source>
</evidence>
<name>A0A0L6W7W1_9FIRM</name>
<keyword evidence="21" id="KW-0548">Nucleotidyltransferase</keyword>
<feature type="binding site" evidence="19">
    <location>
        <position position="68"/>
    </location>
    <ligand>
        <name>GTP</name>
        <dbReference type="ChEBI" id="CHEBI:37565"/>
    </ligand>
</feature>
<evidence type="ECO:0000256" key="15">
    <source>
        <dbReference type="ARBA" id="ARBA00023134"/>
    </source>
</evidence>
<dbReference type="InterPro" id="IPR027417">
    <property type="entry name" value="P-loop_NTPase"/>
</dbReference>
<evidence type="ECO:0000256" key="1">
    <source>
        <dbReference type="ARBA" id="ARBA00000312"/>
    </source>
</evidence>
<dbReference type="Pfam" id="PF02283">
    <property type="entry name" value="CobU"/>
    <property type="match status" value="1"/>
</dbReference>
<comment type="pathway">
    <text evidence="6">Cofactor biosynthesis; adenosylcobalamin biosynthesis; adenosylcobalamin from cob(II)yrinate a,c-diamide: step 5/7.</text>
</comment>
<evidence type="ECO:0000256" key="5">
    <source>
        <dbReference type="ARBA" id="ARBA00004692"/>
    </source>
</evidence>
<dbReference type="AlphaFoldDB" id="A0A0L6W7W1"/>
<feature type="domain" description="AAA+ ATPase" evidence="20">
    <location>
        <begin position="7"/>
        <end position="166"/>
    </location>
</feature>